<evidence type="ECO:0000313" key="4">
    <source>
        <dbReference type="Proteomes" id="UP001218629"/>
    </source>
</evidence>
<dbReference type="Gene3D" id="1.50.10.10">
    <property type="match status" value="1"/>
</dbReference>
<organism evidence="3 4">
    <name type="scientific">Streptomyces yunnanensis</name>
    <dbReference type="NCBI Taxonomy" id="156453"/>
    <lineage>
        <taxon>Bacteria</taxon>
        <taxon>Bacillati</taxon>
        <taxon>Actinomycetota</taxon>
        <taxon>Actinomycetes</taxon>
        <taxon>Kitasatosporales</taxon>
        <taxon>Streptomycetaceae</taxon>
        <taxon>Streptomyces</taxon>
    </lineage>
</organism>
<feature type="compositionally biased region" description="Gly residues" evidence="2">
    <location>
        <begin position="25"/>
        <end position="34"/>
    </location>
</feature>
<dbReference type="Pfam" id="PF07470">
    <property type="entry name" value="Glyco_hydro_88"/>
    <property type="match status" value="1"/>
</dbReference>
<evidence type="ECO:0000256" key="1">
    <source>
        <dbReference type="ARBA" id="ARBA00022801"/>
    </source>
</evidence>
<dbReference type="InterPro" id="IPR052043">
    <property type="entry name" value="PolySaccharide_Degr_Enz"/>
</dbReference>
<keyword evidence="1 3" id="KW-0378">Hydrolase</keyword>
<evidence type="ECO:0000313" key="3">
    <source>
        <dbReference type="EMBL" id="WEB39303.1"/>
    </source>
</evidence>
<gene>
    <name evidence="3" type="ORF">MOV08_08450</name>
</gene>
<dbReference type="InterPro" id="IPR012341">
    <property type="entry name" value="6hp_glycosidase-like_sf"/>
</dbReference>
<dbReference type="PANTHER" id="PTHR33886">
    <property type="entry name" value="UNSATURATED RHAMNOGALACTURONAN HYDROLASE (EUROFUNG)"/>
    <property type="match status" value="1"/>
</dbReference>
<dbReference type="PANTHER" id="PTHR33886:SF8">
    <property type="entry name" value="UNSATURATED RHAMNOGALACTURONAN HYDROLASE (EUROFUNG)"/>
    <property type="match status" value="1"/>
</dbReference>
<name>A0ABY8A3D2_9ACTN</name>
<protein>
    <submittedName>
        <fullName evidence="3">Glycoside hydrolase family 88 protein</fullName>
    </submittedName>
</protein>
<dbReference type="Proteomes" id="UP001218629">
    <property type="component" value="Chromosome"/>
</dbReference>
<reference evidence="3 4" key="1">
    <citation type="submission" date="2022-03" db="EMBL/GenBank/DDBJ databases">
        <title>Streptomyces yunnanensis P86,complete genome.</title>
        <authorList>
            <person name="Chen S."/>
            <person name="Zhang Q."/>
        </authorList>
    </citation>
    <scope>NUCLEOTIDE SEQUENCE [LARGE SCALE GENOMIC DNA]</scope>
    <source>
        <strain evidence="3 4">P86</strain>
    </source>
</reference>
<dbReference type="SUPFAM" id="SSF48208">
    <property type="entry name" value="Six-hairpin glycosidases"/>
    <property type="match status" value="1"/>
</dbReference>
<accession>A0ABY8A3D2</accession>
<keyword evidence="4" id="KW-1185">Reference proteome</keyword>
<dbReference type="GO" id="GO:0016787">
    <property type="term" value="F:hydrolase activity"/>
    <property type="evidence" value="ECO:0007669"/>
    <property type="project" value="UniProtKB-KW"/>
</dbReference>
<dbReference type="InterPro" id="IPR010905">
    <property type="entry name" value="Glyco_hydro_88"/>
</dbReference>
<feature type="region of interest" description="Disordered" evidence="2">
    <location>
        <begin position="1"/>
        <end position="57"/>
    </location>
</feature>
<dbReference type="RefSeq" id="WP_275306894.1">
    <property type="nucleotide sequence ID" value="NZ_CP095749.1"/>
</dbReference>
<dbReference type="InterPro" id="IPR008928">
    <property type="entry name" value="6-hairpin_glycosidase_sf"/>
</dbReference>
<dbReference type="EMBL" id="CP095749">
    <property type="protein sequence ID" value="WEB39303.1"/>
    <property type="molecule type" value="Genomic_DNA"/>
</dbReference>
<sequence length="323" mass="33881">MREGDALARRHHRDGAAGPRPVGGPARGGLGGAGEDPVALGGPSRIRAVDPAPDPAKPAAIEESVRRMTDGAAQRHDDWWWDDALHMAMPSFARLGALRADRSYWDAMDAFYRHTRDAEGGPGLRDAGSGLWYRDQRFLPGGITSPDGRPVLWSRGNGWVAAAHAKVLAVLPDTFGPTAGYRRTLAAQLAALRTAQRPDGFWNVNLADPGHLPGPETSGTAFFTFAMAAAIRSGVVPRGDYLPVAARAWAAMAATAVHPDGFLGYVQNVGDRPESSQPVTYDSTADFGVGAFLLAGTELAALGNSPSTAPAGSPWVPGPAVPP</sequence>
<evidence type="ECO:0000256" key="2">
    <source>
        <dbReference type="SAM" id="MobiDB-lite"/>
    </source>
</evidence>
<feature type="region of interest" description="Disordered" evidence="2">
    <location>
        <begin position="303"/>
        <end position="323"/>
    </location>
</feature>
<proteinExistence type="predicted"/>